<evidence type="ECO:0000256" key="2">
    <source>
        <dbReference type="SAM" id="Phobius"/>
    </source>
</evidence>
<evidence type="ECO:0000313" key="3">
    <source>
        <dbReference type="EMBL" id="CAK8672162.1"/>
    </source>
</evidence>
<keyword evidence="2" id="KW-0812">Transmembrane</keyword>
<organism evidence="3 4">
    <name type="scientific">Clavelina lepadiformis</name>
    <name type="common">Light-bulb sea squirt</name>
    <name type="synonym">Ascidia lepadiformis</name>
    <dbReference type="NCBI Taxonomy" id="159417"/>
    <lineage>
        <taxon>Eukaryota</taxon>
        <taxon>Metazoa</taxon>
        <taxon>Chordata</taxon>
        <taxon>Tunicata</taxon>
        <taxon>Ascidiacea</taxon>
        <taxon>Aplousobranchia</taxon>
        <taxon>Clavelinidae</taxon>
        <taxon>Clavelina</taxon>
    </lineage>
</organism>
<sequence>MTWRFVKTLKAFCFVAMLPFFFFLRNILIRYPYFQRKFGRRLGMKHNAKMTFSWQMAKQCFNSTMIHFHKVAYFGGKAPDVKVFDLNGDEHNLLDFMKQDRPLVLNFGSCS</sequence>
<name>A0ABP0EXG4_CLALP</name>
<dbReference type="Proteomes" id="UP001642483">
    <property type="component" value="Unassembled WGS sequence"/>
</dbReference>
<comment type="caution">
    <text evidence="3">The sequence shown here is derived from an EMBL/GenBank/DDBJ whole genome shotgun (WGS) entry which is preliminary data.</text>
</comment>
<reference evidence="3 4" key="1">
    <citation type="submission" date="2024-02" db="EMBL/GenBank/DDBJ databases">
        <authorList>
            <person name="Daric V."/>
            <person name="Darras S."/>
        </authorList>
    </citation>
    <scope>NUCLEOTIDE SEQUENCE [LARGE SCALE GENOMIC DNA]</scope>
</reference>
<keyword evidence="1" id="KW-0560">Oxidoreductase</keyword>
<keyword evidence="1" id="KW-0712">Selenocysteine</keyword>
<comment type="function">
    <text evidence="1">Responsible for the deiodination of T4 (3,5,3',5'-tetraiodothyronine).</text>
</comment>
<keyword evidence="2" id="KW-1133">Transmembrane helix</keyword>
<dbReference type="Gene3D" id="3.40.30.10">
    <property type="entry name" value="Glutaredoxin"/>
    <property type="match status" value="1"/>
</dbReference>
<keyword evidence="2" id="KW-0472">Membrane</keyword>
<gene>
    <name evidence="3" type="ORF">CVLEPA_LOCUS1152</name>
</gene>
<evidence type="ECO:0000313" key="4">
    <source>
        <dbReference type="Proteomes" id="UP001642483"/>
    </source>
</evidence>
<proteinExistence type="inferred from homology"/>
<comment type="similarity">
    <text evidence="1">Belongs to the iodothyronine deiodinase family.</text>
</comment>
<dbReference type="Pfam" id="PF00837">
    <property type="entry name" value="T4_deiodinase"/>
    <property type="match status" value="1"/>
</dbReference>
<dbReference type="InterPro" id="IPR000643">
    <property type="entry name" value="Iodothyronine_deiodinase"/>
</dbReference>
<dbReference type="PANTHER" id="PTHR11781:SF22">
    <property type="entry name" value="TYPE I IODOTHYRONINE DEIODINASE"/>
    <property type="match status" value="1"/>
</dbReference>
<evidence type="ECO:0000256" key="1">
    <source>
        <dbReference type="RuleBase" id="RU000676"/>
    </source>
</evidence>
<dbReference type="EMBL" id="CAWYQH010000001">
    <property type="protein sequence ID" value="CAK8672162.1"/>
    <property type="molecule type" value="Genomic_DNA"/>
</dbReference>
<feature type="transmembrane region" description="Helical" evidence="2">
    <location>
        <begin position="12"/>
        <end position="31"/>
    </location>
</feature>
<accession>A0ABP0EXG4</accession>
<protein>
    <recommendedName>
        <fullName evidence="1">Iodothyronine deiodinase</fullName>
    </recommendedName>
</protein>
<keyword evidence="4" id="KW-1185">Reference proteome</keyword>
<keyword evidence="1" id="KW-0893">Thyroid hormones biosynthesis</keyword>
<dbReference type="PANTHER" id="PTHR11781">
    <property type="entry name" value="IODOTHYRONINE DEIODINASE"/>
    <property type="match status" value="1"/>
</dbReference>